<feature type="compositionally biased region" description="Basic and acidic residues" evidence="1">
    <location>
        <begin position="92"/>
        <end position="107"/>
    </location>
</feature>
<name>A0A6H5HEW3_9HEMI</name>
<keyword evidence="3" id="KW-1185">Reference proteome</keyword>
<dbReference type="Proteomes" id="UP000479000">
    <property type="component" value="Unassembled WGS sequence"/>
</dbReference>
<dbReference type="EMBL" id="CADCXU010029620">
    <property type="protein sequence ID" value="CAB0015843.1"/>
    <property type="molecule type" value="Genomic_DNA"/>
</dbReference>
<protein>
    <submittedName>
        <fullName evidence="2">Uncharacterized protein</fullName>
    </submittedName>
</protein>
<sequence>MLSDRSGFAAATAVVAAPGAVAARAAGGNNTINRPTSRILDERFALLVHATCTIVGCPNQRELLHVNFTCLSRRLLVIREHPNGSQLIPKTDPIKATDAKAESADPI</sequence>
<evidence type="ECO:0000313" key="3">
    <source>
        <dbReference type="Proteomes" id="UP000479000"/>
    </source>
</evidence>
<accession>A0A6H5HEW3</accession>
<reference evidence="2 3" key="1">
    <citation type="submission" date="2020-02" db="EMBL/GenBank/DDBJ databases">
        <authorList>
            <person name="Ferguson B K."/>
        </authorList>
    </citation>
    <scope>NUCLEOTIDE SEQUENCE [LARGE SCALE GENOMIC DNA]</scope>
</reference>
<dbReference type="AlphaFoldDB" id="A0A6H5HEW3"/>
<feature type="region of interest" description="Disordered" evidence="1">
    <location>
        <begin position="84"/>
        <end position="107"/>
    </location>
</feature>
<evidence type="ECO:0000313" key="2">
    <source>
        <dbReference type="EMBL" id="CAB0015843.1"/>
    </source>
</evidence>
<proteinExistence type="predicted"/>
<organism evidence="2 3">
    <name type="scientific">Nesidiocoris tenuis</name>
    <dbReference type="NCBI Taxonomy" id="355587"/>
    <lineage>
        <taxon>Eukaryota</taxon>
        <taxon>Metazoa</taxon>
        <taxon>Ecdysozoa</taxon>
        <taxon>Arthropoda</taxon>
        <taxon>Hexapoda</taxon>
        <taxon>Insecta</taxon>
        <taxon>Pterygota</taxon>
        <taxon>Neoptera</taxon>
        <taxon>Paraneoptera</taxon>
        <taxon>Hemiptera</taxon>
        <taxon>Heteroptera</taxon>
        <taxon>Panheteroptera</taxon>
        <taxon>Cimicomorpha</taxon>
        <taxon>Miridae</taxon>
        <taxon>Dicyphina</taxon>
        <taxon>Nesidiocoris</taxon>
    </lineage>
</organism>
<gene>
    <name evidence="2" type="ORF">NTEN_LOCUS20183</name>
</gene>
<evidence type="ECO:0000256" key="1">
    <source>
        <dbReference type="SAM" id="MobiDB-lite"/>
    </source>
</evidence>